<dbReference type="AlphaFoldDB" id="A0A6M6JLI9"/>
<reference evidence="3 4" key="1">
    <citation type="submission" date="2020-05" db="EMBL/GenBank/DDBJ databases">
        <authorList>
            <person name="Mo P."/>
        </authorList>
    </citation>
    <scope>NUCLEOTIDE SEQUENCE [LARGE SCALE GENOMIC DNA]</scope>
    <source>
        <strain evidence="3 4">Gen01</strain>
    </source>
</reference>
<name>A0A6M6JLI9_9PSEU</name>
<dbReference type="InterPro" id="IPR013740">
    <property type="entry name" value="Redoxin"/>
</dbReference>
<protein>
    <submittedName>
        <fullName evidence="3">TlpA family protein disulfide reductase</fullName>
    </submittedName>
</protein>
<dbReference type="Gene3D" id="3.40.30.10">
    <property type="entry name" value="Glutaredoxin"/>
    <property type="match status" value="1"/>
</dbReference>
<dbReference type="InterPro" id="IPR036249">
    <property type="entry name" value="Thioredoxin-like_sf"/>
</dbReference>
<gene>
    <name evidence="3" type="ORF">HOP40_20015</name>
</gene>
<dbReference type="EMBL" id="CP053564">
    <property type="protein sequence ID" value="QJY47817.1"/>
    <property type="molecule type" value="Genomic_DNA"/>
</dbReference>
<feature type="domain" description="Thioredoxin" evidence="2">
    <location>
        <begin position="35"/>
        <end position="130"/>
    </location>
</feature>
<feature type="region of interest" description="Disordered" evidence="1">
    <location>
        <begin position="1"/>
        <end position="34"/>
    </location>
</feature>
<dbReference type="Proteomes" id="UP000505377">
    <property type="component" value="Chromosome"/>
</dbReference>
<dbReference type="RefSeq" id="WP_172160849.1">
    <property type="nucleotide sequence ID" value="NZ_CP053564.1"/>
</dbReference>
<accession>A0A6M6JLI9</accession>
<sequence length="130" mass="12938">MPIEPAVGPQPVPAESTAAQRPDDSTLAAAPAALPPCPTAAPDAAAARGPLAAVVLPCLGEPGAVPLGAVLAGRPVLLNQWASWCGPCRAEIPVLNTYAADPDAITVLGVNVRDRPADALALAGEIALSR</sequence>
<dbReference type="CDD" id="cd02966">
    <property type="entry name" value="TlpA_like_family"/>
    <property type="match status" value="1"/>
</dbReference>
<dbReference type="PROSITE" id="PS51352">
    <property type="entry name" value="THIOREDOXIN_2"/>
    <property type="match status" value="1"/>
</dbReference>
<evidence type="ECO:0000259" key="2">
    <source>
        <dbReference type="PROSITE" id="PS51352"/>
    </source>
</evidence>
<evidence type="ECO:0000256" key="1">
    <source>
        <dbReference type="SAM" id="MobiDB-lite"/>
    </source>
</evidence>
<evidence type="ECO:0000313" key="3">
    <source>
        <dbReference type="EMBL" id="QJY47817.1"/>
    </source>
</evidence>
<dbReference type="SUPFAM" id="SSF52833">
    <property type="entry name" value="Thioredoxin-like"/>
    <property type="match status" value="1"/>
</dbReference>
<evidence type="ECO:0000313" key="4">
    <source>
        <dbReference type="Proteomes" id="UP000505377"/>
    </source>
</evidence>
<dbReference type="InterPro" id="IPR013766">
    <property type="entry name" value="Thioredoxin_domain"/>
</dbReference>
<dbReference type="KEGG" id="pbro:HOP40_20015"/>
<keyword evidence="4" id="KW-1185">Reference proteome</keyword>
<proteinExistence type="predicted"/>
<organism evidence="3 4">
    <name type="scientific">Pseudonocardia broussonetiae</name>
    <dbReference type="NCBI Taxonomy" id="2736640"/>
    <lineage>
        <taxon>Bacteria</taxon>
        <taxon>Bacillati</taxon>
        <taxon>Actinomycetota</taxon>
        <taxon>Actinomycetes</taxon>
        <taxon>Pseudonocardiales</taxon>
        <taxon>Pseudonocardiaceae</taxon>
        <taxon>Pseudonocardia</taxon>
    </lineage>
</organism>
<dbReference type="Pfam" id="PF08534">
    <property type="entry name" value="Redoxin"/>
    <property type="match status" value="1"/>
</dbReference>
<dbReference type="GO" id="GO:0016491">
    <property type="term" value="F:oxidoreductase activity"/>
    <property type="evidence" value="ECO:0007669"/>
    <property type="project" value="InterPro"/>
</dbReference>